<feature type="transmembrane region" description="Helical" evidence="6">
    <location>
        <begin position="215"/>
        <end position="236"/>
    </location>
</feature>
<dbReference type="Gene3D" id="1.20.1250.20">
    <property type="entry name" value="MFS general substrate transporter like domains"/>
    <property type="match status" value="1"/>
</dbReference>
<sequence length="547" mass="62707">MTRLLRGIGIRALGAPEAGRRFWFQRSKTYYDPDAIATQPSVFDDPDTAEDYRPSNDWENSHRFDPDERWTWGEERQLVWKIDLKIMAFAAFMFMALELDRSNISQALTDNFLEDLGMTTNDYNLGNSLFKLAFLLAELPSQLIAKWVGPDVWIPTQMVVWSIVGSAQFYLQGRTSFLICRTLLGMLQGGFIPEVILYLSYFYKHHELSLRLGFFWTASTFADVLGGFLAFGILRLRGVEGQAGWRWLFLIEGFLTLLAGLFAFILMPSSPTSTASWFRGKSGWFNEREEKIMVNRIIREDPSKSSMHNRQPLTLGLLWKSVQDYDLWPIYILGLTFQTPMSTPANYLTLSLKGLGFGTYNTNLLVIPSKIFHVINMLCLTYAAEIFGELTFIAMIGQIWALPAIVLINVIDINKVNKWIAWGVMTVLLSYPSAHPIQVGWNSRNSNAVRARTVSTALYNMCVQTSGIIAANIYQANDAPRYERGNRILLSILVANIFLYLGTKWYYVKRNTDRDRKWAGMTEDERLNYQARTTDEGNKRLDFRFAH</sequence>
<dbReference type="Proteomes" id="UP000054321">
    <property type="component" value="Unassembled WGS sequence"/>
</dbReference>
<reference evidence="9" key="2">
    <citation type="submission" date="2015-01" db="EMBL/GenBank/DDBJ databases">
        <title>Evolutionary Origins and Diversification of the Mycorrhizal Mutualists.</title>
        <authorList>
            <consortium name="DOE Joint Genome Institute"/>
            <consortium name="Mycorrhizal Genomics Consortium"/>
            <person name="Kohler A."/>
            <person name="Kuo A."/>
            <person name="Nagy L.G."/>
            <person name="Floudas D."/>
            <person name="Copeland A."/>
            <person name="Barry K.W."/>
            <person name="Cichocki N."/>
            <person name="Veneault-Fourrey C."/>
            <person name="LaButti K."/>
            <person name="Lindquist E.A."/>
            <person name="Lipzen A."/>
            <person name="Lundell T."/>
            <person name="Morin E."/>
            <person name="Murat C."/>
            <person name="Riley R."/>
            <person name="Ohm R."/>
            <person name="Sun H."/>
            <person name="Tunlid A."/>
            <person name="Henrissat B."/>
            <person name="Grigoriev I.V."/>
            <person name="Hibbett D.S."/>
            <person name="Martin F."/>
        </authorList>
    </citation>
    <scope>NUCLEOTIDE SEQUENCE [LARGE SCALE GENOMIC DNA]</scope>
    <source>
        <strain evidence="9">Zn</strain>
    </source>
</reference>
<dbReference type="EMBL" id="KN832876">
    <property type="protein sequence ID" value="KIN01268.1"/>
    <property type="molecule type" value="Genomic_DNA"/>
</dbReference>
<feature type="transmembrane region" description="Helical" evidence="6">
    <location>
        <begin position="488"/>
        <end position="507"/>
    </location>
</feature>
<gene>
    <name evidence="8" type="ORF">OIDMADRAFT_103886</name>
</gene>
<feature type="transmembrane region" description="Helical" evidence="6">
    <location>
        <begin position="183"/>
        <end position="203"/>
    </location>
</feature>
<name>A0A0C3DGY2_OIDMZ</name>
<dbReference type="InParanoid" id="A0A0C3DGY2"/>
<dbReference type="OrthoDB" id="1935484at2759"/>
<protein>
    <recommendedName>
        <fullName evidence="7">Major facilitator superfamily (MFS) profile domain-containing protein</fullName>
    </recommendedName>
</protein>
<dbReference type="Pfam" id="PF07690">
    <property type="entry name" value="MFS_1"/>
    <property type="match status" value="1"/>
</dbReference>
<keyword evidence="9" id="KW-1185">Reference proteome</keyword>
<feature type="transmembrane region" description="Helical" evidence="6">
    <location>
        <begin position="457"/>
        <end position="476"/>
    </location>
</feature>
<dbReference type="PANTHER" id="PTHR43791:SF65">
    <property type="entry name" value="MAJOR FACILITATOR SUPERFAMILY (MFS) PROFILE DOMAIN-CONTAINING PROTEIN-RELATED"/>
    <property type="match status" value="1"/>
</dbReference>
<accession>A0A0C3DGY2</accession>
<feature type="transmembrane region" description="Helical" evidence="6">
    <location>
        <begin position="248"/>
        <end position="267"/>
    </location>
</feature>
<keyword evidence="3 6" id="KW-0812">Transmembrane</keyword>
<dbReference type="AlphaFoldDB" id="A0A0C3DGY2"/>
<keyword evidence="4 6" id="KW-1133">Transmembrane helix</keyword>
<evidence type="ECO:0000256" key="1">
    <source>
        <dbReference type="ARBA" id="ARBA00004141"/>
    </source>
</evidence>
<feature type="transmembrane region" description="Helical" evidence="6">
    <location>
        <begin position="328"/>
        <end position="350"/>
    </location>
</feature>
<dbReference type="GO" id="GO:0016020">
    <property type="term" value="C:membrane"/>
    <property type="evidence" value="ECO:0007669"/>
    <property type="project" value="UniProtKB-SubCell"/>
</dbReference>
<dbReference type="InterPro" id="IPR011701">
    <property type="entry name" value="MFS"/>
</dbReference>
<evidence type="ECO:0000256" key="4">
    <source>
        <dbReference type="ARBA" id="ARBA00022989"/>
    </source>
</evidence>
<dbReference type="SUPFAM" id="SSF103473">
    <property type="entry name" value="MFS general substrate transporter"/>
    <property type="match status" value="1"/>
</dbReference>
<feature type="transmembrane region" description="Helical" evidence="6">
    <location>
        <begin position="390"/>
        <end position="412"/>
    </location>
</feature>
<feature type="transmembrane region" description="Helical" evidence="6">
    <location>
        <begin position="362"/>
        <end position="384"/>
    </location>
</feature>
<reference evidence="8 9" key="1">
    <citation type="submission" date="2014-04" db="EMBL/GenBank/DDBJ databases">
        <authorList>
            <consortium name="DOE Joint Genome Institute"/>
            <person name="Kuo A."/>
            <person name="Martino E."/>
            <person name="Perotto S."/>
            <person name="Kohler A."/>
            <person name="Nagy L.G."/>
            <person name="Floudas D."/>
            <person name="Copeland A."/>
            <person name="Barry K.W."/>
            <person name="Cichocki N."/>
            <person name="Veneault-Fourrey C."/>
            <person name="LaButti K."/>
            <person name="Lindquist E.A."/>
            <person name="Lipzen A."/>
            <person name="Lundell T."/>
            <person name="Morin E."/>
            <person name="Murat C."/>
            <person name="Sun H."/>
            <person name="Tunlid A."/>
            <person name="Henrissat B."/>
            <person name="Grigoriev I.V."/>
            <person name="Hibbett D.S."/>
            <person name="Martin F."/>
            <person name="Nordberg H.P."/>
            <person name="Cantor M.N."/>
            <person name="Hua S.X."/>
        </authorList>
    </citation>
    <scope>NUCLEOTIDE SEQUENCE [LARGE SCALE GENOMIC DNA]</scope>
    <source>
        <strain evidence="8 9">Zn</strain>
    </source>
</reference>
<dbReference type="InterPro" id="IPR020846">
    <property type="entry name" value="MFS_dom"/>
</dbReference>
<dbReference type="FunCoup" id="A0A0C3DGY2">
    <property type="interactions" value="67"/>
</dbReference>
<comment type="subcellular location">
    <subcellularLocation>
        <location evidence="1">Membrane</location>
        <topology evidence="1">Multi-pass membrane protein</topology>
    </subcellularLocation>
</comment>
<dbReference type="PROSITE" id="PS50850">
    <property type="entry name" value="MFS"/>
    <property type="match status" value="1"/>
</dbReference>
<dbReference type="FunFam" id="1.20.1250.20:FF:000106">
    <property type="entry name" value="MFS transporter, putative"/>
    <property type="match status" value="1"/>
</dbReference>
<evidence type="ECO:0000313" key="9">
    <source>
        <dbReference type="Proteomes" id="UP000054321"/>
    </source>
</evidence>
<evidence type="ECO:0000256" key="6">
    <source>
        <dbReference type="SAM" id="Phobius"/>
    </source>
</evidence>
<dbReference type="PANTHER" id="PTHR43791">
    <property type="entry name" value="PERMEASE-RELATED"/>
    <property type="match status" value="1"/>
</dbReference>
<evidence type="ECO:0000256" key="3">
    <source>
        <dbReference type="ARBA" id="ARBA00022692"/>
    </source>
</evidence>
<evidence type="ECO:0000256" key="5">
    <source>
        <dbReference type="ARBA" id="ARBA00023136"/>
    </source>
</evidence>
<keyword evidence="5 6" id="KW-0472">Membrane</keyword>
<dbReference type="HOGENOM" id="CLU_001265_2_0_1"/>
<evidence type="ECO:0000256" key="2">
    <source>
        <dbReference type="ARBA" id="ARBA00022448"/>
    </source>
</evidence>
<feature type="domain" description="Major facilitator superfamily (MFS) profile" evidence="7">
    <location>
        <begin position="86"/>
        <end position="547"/>
    </location>
</feature>
<dbReference type="InterPro" id="IPR036259">
    <property type="entry name" value="MFS_trans_sf"/>
</dbReference>
<proteinExistence type="predicted"/>
<dbReference type="GO" id="GO:0022857">
    <property type="term" value="F:transmembrane transporter activity"/>
    <property type="evidence" value="ECO:0007669"/>
    <property type="project" value="InterPro"/>
</dbReference>
<evidence type="ECO:0000259" key="7">
    <source>
        <dbReference type="PROSITE" id="PS50850"/>
    </source>
</evidence>
<organism evidence="8 9">
    <name type="scientific">Oidiodendron maius (strain Zn)</name>
    <dbReference type="NCBI Taxonomy" id="913774"/>
    <lineage>
        <taxon>Eukaryota</taxon>
        <taxon>Fungi</taxon>
        <taxon>Dikarya</taxon>
        <taxon>Ascomycota</taxon>
        <taxon>Pezizomycotina</taxon>
        <taxon>Leotiomycetes</taxon>
        <taxon>Leotiomycetes incertae sedis</taxon>
        <taxon>Myxotrichaceae</taxon>
        <taxon>Oidiodendron</taxon>
    </lineage>
</organism>
<keyword evidence="2" id="KW-0813">Transport</keyword>
<evidence type="ECO:0000313" key="8">
    <source>
        <dbReference type="EMBL" id="KIN01268.1"/>
    </source>
</evidence>